<evidence type="ECO:0000313" key="2">
    <source>
        <dbReference type="Proteomes" id="UP001162889"/>
    </source>
</evidence>
<sequence>MVSTVKNRVVESRPTQHGAVERVLEQFTQLVEDRLEALACGRDREKVIALGMQALSEARASLTSISVNKTLPATKLKASDVISQGLVSLSQATLYRAAESGRFYFITPKGRSIGREFPAWQFIEPVPELIEPVLHQLENQPSSEIHAFWVGAVDDINGLSPAELLAGSPFETRLEVFESQRRLLSLPSGERLRKVRELAARYTRGMADIIG</sequence>
<reference evidence="1" key="1">
    <citation type="submission" date="2022-03" db="EMBL/GenBank/DDBJ databases">
        <title>Genome Encyclopedia of Bacteria and Archaea VI: Functional Genomics of Type Strains.</title>
        <authorList>
            <person name="Whitman W."/>
        </authorList>
    </citation>
    <scope>NUCLEOTIDE SEQUENCE</scope>
    <source>
        <strain evidence="1">HSC-15S17</strain>
    </source>
</reference>
<evidence type="ECO:0000313" key="1">
    <source>
        <dbReference type="EMBL" id="MCP2007494.1"/>
    </source>
</evidence>
<gene>
    <name evidence="1" type="ORF">L1274_001187</name>
</gene>
<name>A0ABT1GI25_9BURK</name>
<dbReference type="Proteomes" id="UP001162889">
    <property type="component" value="Unassembled WGS sequence"/>
</dbReference>
<protein>
    <submittedName>
        <fullName evidence="1">Uncharacterized protein</fullName>
    </submittedName>
</protein>
<accession>A0ABT1GI25</accession>
<proteinExistence type="predicted"/>
<dbReference type="RefSeq" id="WP_229225037.1">
    <property type="nucleotide sequence ID" value="NZ_JAHTGR010000013.1"/>
</dbReference>
<organism evidence="1 2">
    <name type="scientific">Duganella violaceipulchra</name>
    <dbReference type="NCBI Taxonomy" id="2849652"/>
    <lineage>
        <taxon>Bacteria</taxon>
        <taxon>Pseudomonadati</taxon>
        <taxon>Pseudomonadota</taxon>
        <taxon>Betaproteobacteria</taxon>
        <taxon>Burkholderiales</taxon>
        <taxon>Oxalobacteraceae</taxon>
        <taxon>Telluria group</taxon>
        <taxon>Duganella</taxon>
    </lineage>
</organism>
<keyword evidence="2" id="KW-1185">Reference proteome</keyword>
<comment type="caution">
    <text evidence="1">The sequence shown here is derived from an EMBL/GenBank/DDBJ whole genome shotgun (WGS) entry which is preliminary data.</text>
</comment>
<dbReference type="EMBL" id="JALJZU010000002">
    <property type="protein sequence ID" value="MCP2007494.1"/>
    <property type="molecule type" value="Genomic_DNA"/>
</dbReference>